<keyword evidence="4 6" id="KW-0238">DNA-binding</keyword>
<dbReference type="InterPro" id="IPR036388">
    <property type="entry name" value="WH-like_DNA-bd_sf"/>
</dbReference>
<protein>
    <recommendedName>
        <fullName evidence="6">RNA polymerase sigma factor</fullName>
    </recommendedName>
</protein>
<reference evidence="10" key="1">
    <citation type="submission" date="2021-04" db="EMBL/GenBank/DDBJ databases">
        <title>Phylogenetic analysis of Acidobacteriaceae.</title>
        <authorList>
            <person name="Qiu L."/>
            <person name="Zhang Q."/>
        </authorList>
    </citation>
    <scope>NUCLEOTIDE SEQUENCE</scope>
    <source>
        <strain evidence="10">DSM 25168</strain>
    </source>
</reference>
<keyword evidence="3 6" id="KW-0731">Sigma factor</keyword>
<name>A0A9J7BHZ5_9BACT</name>
<dbReference type="PROSITE" id="PS01063">
    <property type="entry name" value="SIGMA70_ECF"/>
    <property type="match status" value="1"/>
</dbReference>
<evidence type="ECO:0000256" key="7">
    <source>
        <dbReference type="SAM" id="MobiDB-lite"/>
    </source>
</evidence>
<dbReference type="InterPro" id="IPR013249">
    <property type="entry name" value="RNA_pol_sigma70_r4_t2"/>
</dbReference>
<dbReference type="EMBL" id="CP093313">
    <property type="protein sequence ID" value="UWZ82564.1"/>
    <property type="molecule type" value="Genomic_DNA"/>
</dbReference>
<evidence type="ECO:0000256" key="3">
    <source>
        <dbReference type="ARBA" id="ARBA00023082"/>
    </source>
</evidence>
<evidence type="ECO:0000259" key="9">
    <source>
        <dbReference type="Pfam" id="PF08281"/>
    </source>
</evidence>
<gene>
    <name evidence="10" type="ORF">MOP44_18555</name>
</gene>
<dbReference type="Pfam" id="PF04542">
    <property type="entry name" value="Sigma70_r2"/>
    <property type="match status" value="1"/>
</dbReference>
<dbReference type="InterPro" id="IPR039425">
    <property type="entry name" value="RNA_pol_sigma-70-like"/>
</dbReference>
<dbReference type="KEGG" id="orp:MOP44_18555"/>
<organism evidence="10 11">
    <name type="scientific">Occallatibacter riparius</name>
    <dbReference type="NCBI Taxonomy" id="1002689"/>
    <lineage>
        <taxon>Bacteria</taxon>
        <taxon>Pseudomonadati</taxon>
        <taxon>Acidobacteriota</taxon>
        <taxon>Terriglobia</taxon>
        <taxon>Terriglobales</taxon>
        <taxon>Acidobacteriaceae</taxon>
        <taxon>Occallatibacter</taxon>
    </lineage>
</organism>
<dbReference type="InterPro" id="IPR000838">
    <property type="entry name" value="RNA_pol_sigma70_ECF_CS"/>
</dbReference>
<dbReference type="InterPro" id="IPR014284">
    <property type="entry name" value="RNA_pol_sigma-70_dom"/>
</dbReference>
<comment type="similarity">
    <text evidence="1 6">Belongs to the sigma-70 factor family. ECF subfamily.</text>
</comment>
<evidence type="ECO:0000256" key="1">
    <source>
        <dbReference type="ARBA" id="ARBA00010641"/>
    </source>
</evidence>
<feature type="domain" description="RNA polymerase sigma factor 70 region 4 type 2" evidence="9">
    <location>
        <begin position="139"/>
        <end position="185"/>
    </location>
</feature>
<dbReference type="GO" id="GO:0016987">
    <property type="term" value="F:sigma factor activity"/>
    <property type="evidence" value="ECO:0007669"/>
    <property type="project" value="UniProtKB-KW"/>
</dbReference>
<dbReference type="GO" id="GO:0003677">
    <property type="term" value="F:DNA binding"/>
    <property type="evidence" value="ECO:0007669"/>
    <property type="project" value="UniProtKB-KW"/>
</dbReference>
<dbReference type="Gene3D" id="1.10.1740.10">
    <property type="match status" value="1"/>
</dbReference>
<keyword evidence="2 6" id="KW-0805">Transcription regulation</keyword>
<evidence type="ECO:0000256" key="5">
    <source>
        <dbReference type="ARBA" id="ARBA00023163"/>
    </source>
</evidence>
<dbReference type="Proteomes" id="UP001059380">
    <property type="component" value="Chromosome"/>
</dbReference>
<dbReference type="Pfam" id="PF08281">
    <property type="entry name" value="Sigma70_r4_2"/>
    <property type="match status" value="1"/>
</dbReference>
<evidence type="ECO:0000256" key="6">
    <source>
        <dbReference type="RuleBase" id="RU000716"/>
    </source>
</evidence>
<dbReference type="SUPFAM" id="SSF88946">
    <property type="entry name" value="Sigma2 domain of RNA polymerase sigma factors"/>
    <property type="match status" value="1"/>
</dbReference>
<dbReference type="SUPFAM" id="SSF88659">
    <property type="entry name" value="Sigma3 and sigma4 domains of RNA polymerase sigma factors"/>
    <property type="match status" value="1"/>
</dbReference>
<evidence type="ECO:0000313" key="10">
    <source>
        <dbReference type="EMBL" id="UWZ82564.1"/>
    </source>
</evidence>
<dbReference type="Gene3D" id="1.10.10.10">
    <property type="entry name" value="Winged helix-like DNA-binding domain superfamily/Winged helix DNA-binding domain"/>
    <property type="match status" value="1"/>
</dbReference>
<evidence type="ECO:0000256" key="4">
    <source>
        <dbReference type="ARBA" id="ARBA00023125"/>
    </source>
</evidence>
<proteinExistence type="inferred from homology"/>
<accession>A0A9J7BHZ5</accession>
<evidence type="ECO:0000259" key="8">
    <source>
        <dbReference type="Pfam" id="PF04542"/>
    </source>
</evidence>
<feature type="domain" description="RNA polymerase sigma-70 region 2" evidence="8">
    <location>
        <begin position="30"/>
        <end position="96"/>
    </location>
</feature>
<dbReference type="InterPro" id="IPR013325">
    <property type="entry name" value="RNA_pol_sigma_r2"/>
</dbReference>
<keyword evidence="11" id="KW-1185">Reference proteome</keyword>
<dbReference type="InterPro" id="IPR013324">
    <property type="entry name" value="RNA_pol_sigma_r3/r4-like"/>
</dbReference>
<dbReference type="CDD" id="cd06171">
    <property type="entry name" value="Sigma70_r4"/>
    <property type="match status" value="1"/>
</dbReference>
<evidence type="ECO:0000256" key="2">
    <source>
        <dbReference type="ARBA" id="ARBA00023015"/>
    </source>
</evidence>
<dbReference type="NCBIfam" id="TIGR02937">
    <property type="entry name" value="sigma70-ECF"/>
    <property type="match status" value="1"/>
</dbReference>
<dbReference type="GO" id="GO:0006352">
    <property type="term" value="P:DNA-templated transcription initiation"/>
    <property type="evidence" value="ECO:0007669"/>
    <property type="project" value="InterPro"/>
</dbReference>
<dbReference type="AlphaFoldDB" id="A0A9J7BHZ5"/>
<sequence>MSNMGQNGGASDAAAIGAVLAGDRDAYGELVKRHSRMLFRLAYRMTGNEADADDVVQDAFLRAYQKLASFESRADFGTWIYRIAVHCALDKLAKRRAEQSRRVSEETDPEEGSIQVPDSSPSPERLALSAEIAALHEVAMRALTPMERTAFTLRHMEDRTTEEIAAALNVTPNTAKQSVYRAVQKVRHRLTQLKVMA</sequence>
<keyword evidence="5 6" id="KW-0804">Transcription</keyword>
<evidence type="ECO:0000313" key="11">
    <source>
        <dbReference type="Proteomes" id="UP001059380"/>
    </source>
</evidence>
<dbReference type="InterPro" id="IPR007627">
    <property type="entry name" value="RNA_pol_sigma70_r2"/>
</dbReference>
<dbReference type="PANTHER" id="PTHR43133:SF8">
    <property type="entry name" value="RNA POLYMERASE SIGMA FACTOR HI_1459-RELATED"/>
    <property type="match status" value="1"/>
</dbReference>
<feature type="region of interest" description="Disordered" evidence="7">
    <location>
        <begin position="100"/>
        <end position="123"/>
    </location>
</feature>
<dbReference type="RefSeq" id="WP_260791749.1">
    <property type="nucleotide sequence ID" value="NZ_CP093313.1"/>
</dbReference>
<dbReference type="PANTHER" id="PTHR43133">
    <property type="entry name" value="RNA POLYMERASE ECF-TYPE SIGMA FACTO"/>
    <property type="match status" value="1"/>
</dbReference>